<feature type="chain" id="PRO_5044259760" evidence="1">
    <location>
        <begin position="23"/>
        <end position="264"/>
    </location>
</feature>
<dbReference type="Proteomes" id="UP000013827">
    <property type="component" value="Unassembled WGS sequence"/>
</dbReference>
<dbReference type="AlphaFoldDB" id="A0A0D3KQQ9"/>
<dbReference type="HOGENOM" id="CLU_1055364_0_0_1"/>
<protein>
    <submittedName>
        <fullName evidence="2">Uncharacterized protein</fullName>
    </submittedName>
</protein>
<keyword evidence="3" id="KW-1185">Reference proteome</keyword>
<evidence type="ECO:0000313" key="2">
    <source>
        <dbReference type="EnsemblProtists" id="EOD38094"/>
    </source>
</evidence>
<keyword evidence="1" id="KW-0732">Signal</keyword>
<reference evidence="3" key="1">
    <citation type="journal article" date="2013" name="Nature">
        <title>Pan genome of the phytoplankton Emiliania underpins its global distribution.</title>
        <authorList>
            <person name="Read B.A."/>
            <person name="Kegel J."/>
            <person name="Klute M.J."/>
            <person name="Kuo A."/>
            <person name="Lefebvre S.C."/>
            <person name="Maumus F."/>
            <person name="Mayer C."/>
            <person name="Miller J."/>
            <person name="Monier A."/>
            <person name="Salamov A."/>
            <person name="Young J."/>
            <person name="Aguilar M."/>
            <person name="Claverie J.M."/>
            <person name="Frickenhaus S."/>
            <person name="Gonzalez K."/>
            <person name="Herman E.K."/>
            <person name="Lin Y.C."/>
            <person name="Napier J."/>
            <person name="Ogata H."/>
            <person name="Sarno A.F."/>
            <person name="Shmutz J."/>
            <person name="Schroeder D."/>
            <person name="de Vargas C."/>
            <person name="Verret F."/>
            <person name="von Dassow P."/>
            <person name="Valentin K."/>
            <person name="Van de Peer Y."/>
            <person name="Wheeler G."/>
            <person name="Dacks J.B."/>
            <person name="Delwiche C.F."/>
            <person name="Dyhrman S.T."/>
            <person name="Glockner G."/>
            <person name="John U."/>
            <person name="Richards T."/>
            <person name="Worden A.Z."/>
            <person name="Zhang X."/>
            <person name="Grigoriev I.V."/>
            <person name="Allen A.E."/>
            <person name="Bidle K."/>
            <person name="Borodovsky M."/>
            <person name="Bowler C."/>
            <person name="Brownlee C."/>
            <person name="Cock J.M."/>
            <person name="Elias M."/>
            <person name="Gladyshev V.N."/>
            <person name="Groth M."/>
            <person name="Guda C."/>
            <person name="Hadaegh A."/>
            <person name="Iglesias-Rodriguez M.D."/>
            <person name="Jenkins J."/>
            <person name="Jones B.M."/>
            <person name="Lawson T."/>
            <person name="Leese F."/>
            <person name="Lindquist E."/>
            <person name="Lobanov A."/>
            <person name="Lomsadze A."/>
            <person name="Malik S.B."/>
            <person name="Marsh M.E."/>
            <person name="Mackinder L."/>
            <person name="Mock T."/>
            <person name="Mueller-Roeber B."/>
            <person name="Pagarete A."/>
            <person name="Parker M."/>
            <person name="Probert I."/>
            <person name="Quesneville H."/>
            <person name="Raines C."/>
            <person name="Rensing S.A."/>
            <person name="Riano-Pachon D.M."/>
            <person name="Richier S."/>
            <person name="Rokitta S."/>
            <person name="Shiraiwa Y."/>
            <person name="Soanes D.M."/>
            <person name="van der Giezen M."/>
            <person name="Wahlund T.M."/>
            <person name="Williams B."/>
            <person name="Wilson W."/>
            <person name="Wolfe G."/>
            <person name="Wurch L.L."/>
        </authorList>
    </citation>
    <scope>NUCLEOTIDE SEQUENCE</scope>
</reference>
<accession>A0A0D3KQQ9</accession>
<reference evidence="2" key="2">
    <citation type="submission" date="2024-10" db="UniProtKB">
        <authorList>
            <consortium name="EnsemblProtists"/>
        </authorList>
    </citation>
    <scope>IDENTIFICATION</scope>
</reference>
<name>A0A0D3KQQ9_EMIH1</name>
<proteinExistence type="predicted"/>
<dbReference type="RefSeq" id="XP_005790523.1">
    <property type="nucleotide sequence ID" value="XM_005790466.1"/>
</dbReference>
<dbReference type="EnsemblProtists" id="EOD38094">
    <property type="protein sequence ID" value="EOD38094"/>
    <property type="gene ID" value="EMIHUDRAFT_97982"/>
</dbReference>
<evidence type="ECO:0000313" key="3">
    <source>
        <dbReference type="Proteomes" id="UP000013827"/>
    </source>
</evidence>
<organism evidence="2 3">
    <name type="scientific">Emiliania huxleyi (strain CCMP1516)</name>
    <dbReference type="NCBI Taxonomy" id="280463"/>
    <lineage>
        <taxon>Eukaryota</taxon>
        <taxon>Haptista</taxon>
        <taxon>Haptophyta</taxon>
        <taxon>Prymnesiophyceae</taxon>
        <taxon>Isochrysidales</taxon>
        <taxon>Noelaerhabdaceae</taxon>
        <taxon>Emiliania</taxon>
    </lineage>
</organism>
<dbReference type="KEGG" id="ehx:EMIHUDRAFT_97982"/>
<dbReference type="PaxDb" id="2903-EOD38094"/>
<dbReference type="GeneID" id="17283364"/>
<feature type="signal peptide" evidence="1">
    <location>
        <begin position="1"/>
        <end position="22"/>
    </location>
</feature>
<sequence>MPSMPPLLLCLTFAALPELAAAADEPVRDSRSPPQILLSPAQCQAWGTVANASGGLGAVCAACSRPGEGGDAPPSAAPPPVQASDCALRGLSVSGTDLQPPFDAAKRRYAATVHTSQPMLLAESGADCRLQVTCWDRLAPEAPPIPPALDTGVPRFALPLPGETASSACEVALLRGDAAAAVYTVLLGREPGVPLLDDPVADEEGAAAASSGGGGVMLLVLLCSVGGCCWAAQRFGVKERGAGLLASIEGGSSYEAAGSGALGF</sequence>
<evidence type="ECO:0000256" key="1">
    <source>
        <dbReference type="SAM" id="SignalP"/>
    </source>
</evidence>